<dbReference type="InterPro" id="IPR027417">
    <property type="entry name" value="P-loop_NTPase"/>
</dbReference>
<dbReference type="PANTHER" id="PTHR18934:SF136">
    <property type="entry name" value="ATP-DEPENDENT RNA HELICASE DHX35-RELATED"/>
    <property type="match status" value="1"/>
</dbReference>
<dbReference type="EMBL" id="WIWT01000097">
    <property type="protein sequence ID" value="KAF3201465.1"/>
    <property type="molecule type" value="Genomic_DNA"/>
</dbReference>
<dbReference type="GO" id="GO:0004386">
    <property type="term" value="F:helicase activity"/>
    <property type="evidence" value="ECO:0007669"/>
    <property type="project" value="TreeGrafter"/>
</dbReference>
<dbReference type="Pfam" id="PF04408">
    <property type="entry name" value="WHD_HA2"/>
    <property type="match status" value="1"/>
</dbReference>
<dbReference type="InterPro" id="IPR007502">
    <property type="entry name" value="Helicase-assoc_dom"/>
</dbReference>
<dbReference type="Proteomes" id="UP000614610">
    <property type="component" value="Unassembled WGS sequence"/>
</dbReference>
<dbReference type="GO" id="GO:0003723">
    <property type="term" value="F:RNA binding"/>
    <property type="evidence" value="ECO:0007669"/>
    <property type="project" value="TreeGrafter"/>
</dbReference>
<feature type="domain" description="Helicase-associated" evidence="3">
    <location>
        <begin position="412"/>
        <end position="495"/>
    </location>
</feature>
<evidence type="ECO:0000313" key="5">
    <source>
        <dbReference type="Proteomes" id="UP000614610"/>
    </source>
</evidence>
<gene>
    <name evidence="4" type="ORF">TWF679_011352</name>
</gene>
<sequence length="630" mass="70377">MDRLVQKAVDDQRVTIWVNTTHGSTETLSNYLLNAGWGVSGGLICFVHANDTAARQAAEVLNPHHSQYSTNTKSSVQSADSVASYSILFETSSLPKTKILHTSACLLIQEALADPLLSRYSVVIIAEYHLRTLETLSYPKWSTSRVNSDFPNFAGRDIILGLLKKILKKRNDIHVLIAGATQESLDALLIYLPDAKILSLNTSTYTVDLHSIPVSTDNYITAALETVLSLFATHAPGNTVVFFPSREGYELKRRLENSSWSSSGPPNLQLINSLPELERFESDVKNTESTNYVIITSLRAGLVARYMPVAVVVDSGFQELRYSRYGLATLARTQQVSQETANQRTRIAGLSSPGKCYRLYPQDKFDNFQKTETPEIQRVSLDRSILQLKSLGVDNILRFDYLSPPLTSMVAEALDRLVAIGAMNERAELTNPFGEHLAQLPLKLLHGAMVLRSLERGCFDQIISLIAVRLSKGEFFDHEKSRLFVAQEGDDITWLNIYEGFIKSGSAPARGNWCQKHGLNEQRLLKAVDIRNQLLRILQHRGIKTAKSELATSTTITQCIADVYKHNSAFRVSNGLFRTTIGSLEVRIHPSSVLYNRNPGFIVFEEVVENDGKLFVKDITTIQRDQISER</sequence>
<evidence type="ECO:0000256" key="1">
    <source>
        <dbReference type="ARBA" id="ARBA00022741"/>
    </source>
</evidence>
<protein>
    <recommendedName>
        <fullName evidence="3">Helicase-associated domain-containing protein</fullName>
    </recommendedName>
</protein>
<dbReference type="Pfam" id="PF07717">
    <property type="entry name" value="OB_NTP_bind"/>
    <property type="match status" value="1"/>
</dbReference>
<dbReference type="InterPro" id="IPR048333">
    <property type="entry name" value="HA2_WH"/>
</dbReference>
<evidence type="ECO:0000259" key="3">
    <source>
        <dbReference type="SMART" id="SM00847"/>
    </source>
</evidence>
<dbReference type="GO" id="GO:0005524">
    <property type="term" value="F:ATP binding"/>
    <property type="evidence" value="ECO:0007669"/>
    <property type="project" value="UniProtKB-KW"/>
</dbReference>
<dbReference type="InterPro" id="IPR011709">
    <property type="entry name" value="DEAD-box_helicase_OB_fold"/>
</dbReference>
<comment type="caution">
    <text evidence="4">The sequence shown here is derived from an EMBL/GenBank/DDBJ whole genome shotgun (WGS) entry which is preliminary data.</text>
</comment>
<name>A0A8H8UY53_ORBOL</name>
<evidence type="ECO:0000313" key="4">
    <source>
        <dbReference type="EMBL" id="KAF3201465.1"/>
    </source>
</evidence>
<dbReference type="Gene3D" id="1.10.10.2130">
    <property type="entry name" value="DEAH helicase family, winged-helix domain"/>
    <property type="match status" value="1"/>
</dbReference>
<reference evidence="4" key="1">
    <citation type="submission" date="2019-06" db="EMBL/GenBank/DDBJ databases">
        <authorList>
            <person name="Palmer J.M."/>
        </authorList>
    </citation>
    <scope>NUCLEOTIDE SEQUENCE</scope>
    <source>
        <strain evidence="4">TWF679</strain>
    </source>
</reference>
<accession>A0A8H8UY53</accession>
<organism evidence="4 5">
    <name type="scientific">Orbilia oligospora</name>
    <name type="common">Nematode-trapping fungus</name>
    <name type="synonym">Arthrobotrys oligospora</name>
    <dbReference type="NCBI Taxonomy" id="2813651"/>
    <lineage>
        <taxon>Eukaryota</taxon>
        <taxon>Fungi</taxon>
        <taxon>Dikarya</taxon>
        <taxon>Ascomycota</taxon>
        <taxon>Pezizomycotina</taxon>
        <taxon>Orbiliomycetes</taxon>
        <taxon>Orbiliales</taxon>
        <taxon>Orbiliaceae</taxon>
        <taxon>Orbilia</taxon>
    </lineage>
</organism>
<dbReference type="OrthoDB" id="10253254at2759"/>
<keyword evidence="2" id="KW-0067">ATP-binding</keyword>
<dbReference type="PANTHER" id="PTHR18934">
    <property type="entry name" value="ATP-DEPENDENT RNA HELICASE"/>
    <property type="match status" value="1"/>
</dbReference>
<dbReference type="SMART" id="SM00847">
    <property type="entry name" value="HA2"/>
    <property type="match status" value="1"/>
</dbReference>
<keyword evidence="1" id="KW-0547">Nucleotide-binding</keyword>
<dbReference type="AlphaFoldDB" id="A0A8H8UY53"/>
<dbReference type="InterPro" id="IPR042035">
    <property type="entry name" value="DEAH_win-hel_dom"/>
</dbReference>
<proteinExistence type="predicted"/>
<dbReference type="SUPFAM" id="SSF52540">
    <property type="entry name" value="P-loop containing nucleoside triphosphate hydrolases"/>
    <property type="match status" value="1"/>
</dbReference>
<dbReference type="Gene3D" id="3.40.50.300">
    <property type="entry name" value="P-loop containing nucleotide triphosphate hydrolases"/>
    <property type="match status" value="2"/>
</dbReference>
<evidence type="ECO:0000256" key="2">
    <source>
        <dbReference type="ARBA" id="ARBA00022840"/>
    </source>
</evidence>